<sequence>MSDYVYNLLKKHHSVRSFKDEPISEEHIKKLIEAGQSASTSSYLQAYSIIGIDDPEIKEDLKEVSGQPYVVENGYLFVFVMDYYRHAIVNENTKKDMATSFESAEGLLVGTIDATLVAQNIAAAAEDMGYGMVYLGSLRNDVERVREILDLPKHTFPLFGMALGLPADDENGNPKPRLPLENIFHHNKYDSDKETQRKTLADYDETVSKYYASRTNGERNETWSEQISNFMSAKQRLDMLEQLNKSGFIKK</sequence>
<evidence type="ECO:0000256" key="2">
    <source>
        <dbReference type="ARBA" id="ARBA00008366"/>
    </source>
</evidence>
<evidence type="ECO:0000256" key="8">
    <source>
        <dbReference type="PIRNR" id="PIRNR005426"/>
    </source>
</evidence>
<evidence type="ECO:0000256" key="5">
    <source>
        <dbReference type="ARBA" id="ARBA00022643"/>
    </source>
</evidence>
<dbReference type="CDD" id="cd02146">
    <property type="entry name" value="NfsA-like"/>
    <property type="match status" value="1"/>
</dbReference>
<keyword evidence="6 8" id="KW-0560">Oxidoreductase</keyword>
<dbReference type="InterPro" id="IPR029479">
    <property type="entry name" value="Nitroreductase"/>
</dbReference>
<dbReference type="Proteomes" id="UP000034455">
    <property type="component" value="Unassembled WGS sequence"/>
</dbReference>
<dbReference type="GeneID" id="58098630"/>
<evidence type="ECO:0000259" key="9">
    <source>
        <dbReference type="Pfam" id="PF00881"/>
    </source>
</evidence>
<organism evidence="10 11">
    <name type="scientific">Staphylococcus cohnii subsp. cohnii</name>
    <dbReference type="NCBI Taxonomy" id="74704"/>
    <lineage>
        <taxon>Bacteria</taxon>
        <taxon>Bacillati</taxon>
        <taxon>Bacillota</taxon>
        <taxon>Bacilli</taxon>
        <taxon>Bacillales</taxon>
        <taxon>Staphylococcaceae</taxon>
        <taxon>Staphylococcus</taxon>
        <taxon>Staphylococcus cohnii species complex</taxon>
    </lineage>
</organism>
<comment type="similarity">
    <text evidence="2 8">Belongs to the flavin oxidoreductase frp family.</text>
</comment>
<name>A0A0M2NZD6_STACC</name>
<keyword evidence="8" id="KW-0521">NADP</keyword>
<dbReference type="PIRSF" id="PIRSF005426">
    <property type="entry name" value="Frp"/>
    <property type="match status" value="1"/>
</dbReference>
<evidence type="ECO:0000256" key="7">
    <source>
        <dbReference type="ARBA" id="ARBA00024982"/>
    </source>
</evidence>
<evidence type="ECO:0000256" key="3">
    <source>
        <dbReference type="ARBA" id="ARBA00018365"/>
    </source>
</evidence>
<comment type="cofactor">
    <cofactor evidence="1">
        <name>FMN</name>
        <dbReference type="ChEBI" id="CHEBI:58210"/>
    </cofactor>
</comment>
<keyword evidence="4 8" id="KW-0285">Flavoprotein</keyword>
<evidence type="ECO:0000256" key="1">
    <source>
        <dbReference type="ARBA" id="ARBA00001917"/>
    </source>
</evidence>
<dbReference type="RefSeq" id="WP_019469894.1">
    <property type="nucleotide sequence ID" value="NZ_BKAS01000002.1"/>
</dbReference>
<dbReference type="GO" id="GO:0016491">
    <property type="term" value="F:oxidoreductase activity"/>
    <property type="evidence" value="ECO:0007669"/>
    <property type="project" value="UniProtKB-UniRule"/>
</dbReference>
<dbReference type="PANTHER" id="PTHR43425:SF3">
    <property type="entry name" value="NADPH-DEPENDENT OXIDOREDUCTASE"/>
    <property type="match status" value="1"/>
</dbReference>
<dbReference type="PANTHER" id="PTHR43425">
    <property type="entry name" value="OXYGEN-INSENSITIVE NADPH NITROREDUCTASE"/>
    <property type="match status" value="1"/>
</dbReference>
<comment type="caution">
    <text evidence="10">The sequence shown here is derived from an EMBL/GenBank/DDBJ whole genome shotgun (WGS) entry which is preliminary data.</text>
</comment>
<dbReference type="PATRIC" id="fig|74704.6.peg.390"/>
<dbReference type="InterPro" id="IPR016446">
    <property type="entry name" value="Flavin_OxRdtase_Frp"/>
</dbReference>
<gene>
    <name evidence="10" type="ORF">UF66_0378</name>
</gene>
<reference evidence="10 11" key="1">
    <citation type="submission" date="2015-03" db="EMBL/GenBank/DDBJ databases">
        <title>Genome Assembly of Staphylococcus cohnii subsp. cohnii strain G22B2.</title>
        <authorList>
            <person name="Nair G."/>
            <person name="Kaur G."/>
            <person name="Khatri I."/>
            <person name="Singh N.K."/>
            <person name="Sathyabama S."/>
            <person name="Maurya S.K."/>
            <person name="Subramanian S."/>
            <person name="Agrewala J.N."/>
            <person name="Mayilraj S."/>
        </authorList>
    </citation>
    <scope>NUCLEOTIDE SEQUENCE [LARGE SCALE GENOMIC DNA]</scope>
    <source>
        <strain evidence="10 11">G22B2</strain>
    </source>
</reference>
<dbReference type="Pfam" id="PF00881">
    <property type="entry name" value="Nitroreductase"/>
    <property type="match status" value="1"/>
</dbReference>
<accession>A0A0M2NZD6</accession>
<dbReference type="SUPFAM" id="SSF55469">
    <property type="entry name" value="FMN-dependent nitroreductase-like"/>
    <property type="match status" value="1"/>
</dbReference>
<evidence type="ECO:0000256" key="6">
    <source>
        <dbReference type="ARBA" id="ARBA00023002"/>
    </source>
</evidence>
<evidence type="ECO:0000256" key="4">
    <source>
        <dbReference type="ARBA" id="ARBA00022630"/>
    </source>
</evidence>
<evidence type="ECO:0000313" key="11">
    <source>
        <dbReference type="Proteomes" id="UP000034455"/>
    </source>
</evidence>
<dbReference type="NCBIfam" id="NF008033">
    <property type="entry name" value="PRK10765.1"/>
    <property type="match status" value="1"/>
</dbReference>
<dbReference type="EMBL" id="LAKJ01000012">
    <property type="protein sequence ID" value="KKI63889.1"/>
    <property type="molecule type" value="Genomic_DNA"/>
</dbReference>
<evidence type="ECO:0000313" key="10">
    <source>
        <dbReference type="EMBL" id="KKI63889.1"/>
    </source>
</evidence>
<comment type="function">
    <text evidence="7 8">Reduces FMN, organic nitro compounds and disulfide DTNB. Involved in maintenance of the cellular redox state and the disulfide stress response.</text>
</comment>
<dbReference type="InterPro" id="IPR000415">
    <property type="entry name" value="Nitroreductase-like"/>
</dbReference>
<dbReference type="Gene3D" id="3.40.109.10">
    <property type="entry name" value="NADH Oxidase"/>
    <property type="match status" value="1"/>
</dbReference>
<protein>
    <recommendedName>
        <fullName evidence="3 8">NADPH-dependent oxidoreductase</fullName>
        <ecNumber evidence="8">1.6.-.-</ecNumber>
    </recommendedName>
</protein>
<dbReference type="EC" id="1.6.-.-" evidence="8"/>
<feature type="domain" description="Nitroreductase" evidence="9">
    <location>
        <begin position="10"/>
        <end position="164"/>
    </location>
</feature>
<keyword evidence="5 8" id="KW-0288">FMN</keyword>
<dbReference type="AlphaFoldDB" id="A0A0M2NZD6"/>
<proteinExistence type="inferred from homology"/>